<reference evidence="7" key="1">
    <citation type="submission" date="2024-06" db="EMBL/GenBank/DDBJ databases">
        <title>Lacrimispora cavernae sp. nov., a novel anaerobe isolated from bat guano pile inside a cave.</title>
        <authorList>
            <person name="Miller S.L."/>
            <person name="Lu N."/>
            <person name="King J."/>
            <person name="Sankaranarayanan K."/>
            <person name="Lawson P.A."/>
        </authorList>
    </citation>
    <scope>NUCLEOTIDE SEQUENCE</scope>
    <source>
        <strain evidence="7">BS-2</strain>
    </source>
</reference>
<evidence type="ECO:0000259" key="6">
    <source>
        <dbReference type="Pfam" id="PF00155"/>
    </source>
</evidence>
<dbReference type="CDD" id="cd00609">
    <property type="entry name" value="AAT_like"/>
    <property type="match status" value="1"/>
</dbReference>
<evidence type="ECO:0000256" key="3">
    <source>
        <dbReference type="ARBA" id="ARBA00022898"/>
    </source>
</evidence>
<evidence type="ECO:0000256" key="5">
    <source>
        <dbReference type="ARBA" id="ARBA00037974"/>
    </source>
</evidence>
<sequence length="394" mass="45418">MCKEKIDFNEVIDRKNTNSIKYDFAVRRGKPENLLPLWVADMDFKVSEKVLNALHERVGHGIFGYSEVQDDYFEAIRDWMEKKHHWNVESRWLVKTPGVVFALAMAVQAFTDPGDGVMIQQPVYYPFSEVIEDNDRVIVDNTLYLGGDGRYHIDFEDFERKAETFHVKLFLLCNPHNPVGRVWSREELEKLGEICIRRDILVVSDEIHQDFVFKGKHLVFASLSEELKNRTITCTSPSKTFNLAGLQISNILIANQKLRRRFRRQVAAAGYSQLNTLGLTACEAAYRHGEEWHDQLMVYLRANISYVREFIKEKIPGVKLIEPEGTYLVWLDFRELGLTEEEREDLIIKKAGLWLDSGAMFGTVGEGFERINIACPRSILEQALGNLEKAINAL</sequence>
<keyword evidence="4 7" id="KW-0456">Lyase</keyword>
<dbReference type="InterPro" id="IPR051798">
    <property type="entry name" value="Class-II_PLP-Dep_Aminotrans"/>
</dbReference>
<accession>A0AAU7PR13</accession>
<dbReference type="PANTHER" id="PTHR43525:SF1">
    <property type="entry name" value="PROTEIN MALY"/>
    <property type="match status" value="1"/>
</dbReference>
<dbReference type="InterPro" id="IPR015422">
    <property type="entry name" value="PyrdxlP-dep_Trfase_small"/>
</dbReference>
<evidence type="ECO:0000256" key="1">
    <source>
        <dbReference type="ARBA" id="ARBA00001933"/>
    </source>
</evidence>
<name>A0AAU7PR13_9FIRM</name>
<dbReference type="Gene3D" id="3.90.1150.10">
    <property type="entry name" value="Aspartate Aminotransferase, domain 1"/>
    <property type="match status" value="1"/>
</dbReference>
<feature type="domain" description="Aminotransferase class I/classII large" evidence="6">
    <location>
        <begin position="37"/>
        <end position="384"/>
    </location>
</feature>
<keyword evidence="3" id="KW-0663">Pyridoxal phosphate</keyword>
<dbReference type="InterPro" id="IPR015424">
    <property type="entry name" value="PyrdxlP-dep_Trfase"/>
</dbReference>
<dbReference type="RefSeq" id="WP_349947362.1">
    <property type="nucleotide sequence ID" value="NZ_CP157940.1"/>
</dbReference>
<proteinExistence type="inferred from homology"/>
<dbReference type="AlphaFoldDB" id="A0AAU7PR13"/>
<dbReference type="Gene3D" id="3.40.640.10">
    <property type="entry name" value="Type I PLP-dependent aspartate aminotransferase-like (Major domain)"/>
    <property type="match status" value="1"/>
</dbReference>
<dbReference type="GO" id="GO:0047804">
    <property type="term" value="F:cysteine-S-conjugate beta-lyase activity"/>
    <property type="evidence" value="ECO:0007669"/>
    <property type="project" value="UniProtKB-EC"/>
</dbReference>
<comment type="similarity">
    <text evidence="5">Belongs to the class-II pyridoxal-phosphate-dependent aminotransferase family. MalY/PatB cystathionine beta-lyase subfamily.</text>
</comment>
<dbReference type="EMBL" id="CP157940">
    <property type="protein sequence ID" value="XBS54670.1"/>
    <property type="molecule type" value="Genomic_DNA"/>
</dbReference>
<dbReference type="InterPro" id="IPR015421">
    <property type="entry name" value="PyrdxlP-dep_Trfase_major"/>
</dbReference>
<gene>
    <name evidence="7" type="ORF">ABFV83_02425</name>
</gene>
<dbReference type="EC" id="4.4.1.13" evidence="2"/>
<comment type="cofactor">
    <cofactor evidence="1">
        <name>pyridoxal 5'-phosphate</name>
        <dbReference type="ChEBI" id="CHEBI:597326"/>
    </cofactor>
</comment>
<evidence type="ECO:0000256" key="2">
    <source>
        <dbReference type="ARBA" id="ARBA00012224"/>
    </source>
</evidence>
<dbReference type="NCBIfam" id="TIGR04350">
    <property type="entry name" value="C_S_lyase_PatB"/>
    <property type="match status" value="1"/>
</dbReference>
<dbReference type="InterPro" id="IPR004839">
    <property type="entry name" value="Aminotransferase_I/II_large"/>
</dbReference>
<dbReference type="SUPFAM" id="SSF53383">
    <property type="entry name" value="PLP-dependent transferases"/>
    <property type="match status" value="1"/>
</dbReference>
<evidence type="ECO:0000256" key="4">
    <source>
        <dbReference type="ARBA" id="ARBA00023239"/>
    </source>
</evidence>
<organism evidence="7">
    <name type="scientific">Lacrimispora sp. BS-2</name>
    <dbReference type="NCBI Taxonomy" id="3151850"/>
    <lineage>
        <taxon>Bacteria</taxon>
        <taxon>Bacillati</taxon>
        <taxon>Bacillota</taxon>
        <taxon>Clostridia</taxon>
        <taxon>Lachnospirales</taxon>
        <taxon>Lachnospiraceae</taxon>
        <taxon>Lacrimispora</taxon>
    </lineage>
</organism>
<dbReference type="Pfam" id="PF00155">
    <property type="entry name" value="Aminotran_1_2"/>
    <property type="match status" value="1"/>
</dbReference>
<protein>
    <recommendedName>
        <fullName evidence="2">cysteine-S-conjugate beta-lyase</fullName>
        <ecNumber evidence="2">4.4.1.13</ecNumber>
    </recommendedName>
</protein>
<dbReference type="PANTHER" id="PTHR43525">
    <property type="entry name" value="PROTEIN MALY"/>
    <property type="match status" value="1"/>
</dbReference>
<dbReference type="InterPro" id="IPR027619">
    <property type="entry name" value="C-S_lyase_PatB-like"/>
</dbReference>
<dbReference type="GO" id="GO:0030170">
    <property type="term" value="F:pyridoxal phosphate binding"/>
    <property type="evidence" value="ECO:0007669"/>
    <property type="project" value="InterPro"/>
</dbReference>
<evidence type="ECO:0000313" key="7">
    <source>
        <dbReference type="EMBL" id="XBS54670.1"/>
    </source>
</evidence>